<dbReference type="Proteomes" id="UP000036097">
    <property type="component" value="Unassembled WGS sequence"/>
</dbReference>
<gene>
    <name evidence="2" type="ORF">ABT56_12075</name>
</gene>
<dbReference type="OrthoDB" id="8603552at2"/>
<comment type="caution">
    <text evidence="2">The sequence shown here is derived from an EMBL/GenBank/DDBJ whole genome shotgun (WGS) entry which is preliminary data.</text>
</comment>
<dbReference type="InterPro" id="IPR005589">
    <property type="entry name" value="ArfA"/>
</dbReference>
<feature type="region of interest" description="Disordered" evidence="1">
    <location>
        <begin position="55"/>
        <end position="77"/>
    </location>
</feature>
<evidence type="ECO:0000256" key="1">
    <source>
        <dbReference type="SAM" id="MobiDB-lite"/>
    </source>
</evidence>
<name>A0A0J1JT78_9GAMM</name>
<organism evidence="2 3">
    <name type="scientific">Photobacterium aquae</name>
    <dbReference type="NCBI Taxonomy" id="1195763"/>
    <lineage>
        <taxon>Bacteria</taxon>
        <taxon>Pseudomonadati</taxon>
        <taxon>Pseudomonadota</taxon>
        <taxon>Gammaproteobacteria</taxon>
        <taxon>Vibrionales</taxon>
        <taxon>Vibrionaceae</taxon>
        <taxon>Photobacterium</taxon>
    </lineage>
</organism>
<dbReference type="GO" id="GO:0072344">
    <property type="term" value="P:rescue of stalled ribosome"/>
    <property type="evidence" value="ECO:0007669"/>
    <property type="project" value="InterPro"/>
</dbReference>
<dbReference type="AlphaFoldDB" id="A0A0J1JT78"/>
<dbReference type="EMBL" id="LDOT01000014">
    <property type="protein sequence ID" value="KLV05487.1"/>
    <property type="molecule type" value="Genomic_DNA"/>
</dbReference>
<reference evidence="2 3" key="1">
    <citation type="submission" date="2015-05" db="EMBL/GenBank/DDBJ databases">
        <title>Photobacterium galathea sp. nov.</title>
        <authorList>
            <person name="Machado H."/>
            <person name="Gram L."/>
        </authorList>
    </citation>
    <scope>NUCLEOTIDE SEQUENCE [LARGE SCALE GENOMIC DNA]</scope>
    <source>
        <strain evidence="2 3">CGMCC 1.12159</strain>
    </source>
</reference>
<dbReference type="RefSeq" id="WP_047879169.1">
    <property type="nucleotide sequence ID" value="NZ_LDOT01000014.1"/>
</dbReference>
<evidence type="ECO:0008006" key="4">
    <source>
        <dbReference type="Google" id="ProtNLM"/>
    </source>
</evidence>
<sequence length="77" mass="8531">MAKKRKQYAQIDDDGKVLSSTPVIETETGRGTVRDNALKAVVTSSLFRTRVVKSKKGKGSFVRKDKHKGRESYSMAA</sequence>
<evidence type="ECO:0000313" key="3">
    <source>
        <dbReference type="Proteomes" id="UP000036097"/>
    </source>
</evidence>
<dbReference type="PATRIC" id="fig|1195763.3.peg.2548"/>
<dbReference type="Pfam" id="PF03889">
    <property type="entry name" value="ArfA"/>
    <property type="match status" value="1"/>
</dbReference>
<proteinExistence type="predicted"/>
<keyword evidence="3" id="KW-1185">Reference proteome</keyword>
<accession>A0A0J1JT78</accession>
<protein>
    <recommendedName>
        <fullName evidence="4">Ribosome alternative rescue factor ArfA</fullName>
    </recommendedName>
</protein>
<evidence type="ECO:0000313" key="2">
    <source>
        <dbReference type="EMBL" id="KLV05487.1"/>
    </source>
</evidence>
<dbReference type="STRING" id="1195763.ABT56_12075"/>